<feature type="transmembrane region" description="Helical" evidence="6">
    <location>
        <begin position="155"/>
        <end position="176"/>
    </location>
</feature>
<dbReference type="PANTHER" id="PTHR43478:SF1">
    <property type="entry name" value="NA+_H+ ANTIPORTER NHAC-LIKE C-TERMINAL DOMAIN-CONTAINING PROTEIN"/>
    <property type="match status" value="1"/>
</dbReference>
<proteinExistence type="predicted"/>
<feature type="transmembrane region" description="Helical" evidence="6">
    <location>
        <begin position="113"/>
        <end position="134"/>
    </location>
</feature>
<gene>
    <name evidence="8" type="ORF">A9Q75_11025</name>
</gene>
<dbReference type="EMBL" id="MAAF01000065">
    <property type="protein sequence ID" value="OUR80088.1"/>
    <property type="molecule type" value="Genomic_DNA"/>
</dbReference>
<evidence type="ECO:0000256" key="3">
    <source>
        <dbReference type="ARBA" id="ARBA00022692"/>
    </source>
</evidence>
<evidence type="ECO:0000256" key="4">
    <source>
        <dbReference type="ARBA" id="ARBA00022989"/>
    </source>
</evidence>
<protein>
    <submittedName>
        <fullName evidence="8">Sodium:proton antiporter</fullName>
    </submittedName>
</protein>
<sequence length="502" mass="53661">MEWLSVLPPLVAIIIVIWKKEVILALLTAVFTSEVLLASQHHNNVIFHAFIGSIERVIGVVSSAGNARILIFSLLIGALLAYVRDSGGVTATVEKLVNKGIAKSKRQVGALTMFTGLVIFIESNLSVLTAGILSRDLFDKFKMSRARLAYIIDSTSAPVCILVLLNGWGAYVLALLNNYELGQSSVSILWGSVAFNFYAIIALFMVVYTVVADRVHGPMKTAELALNTTEKTKETVETGDLSQCSSIAESAIPPTALQSTLSQKSAPQETLSQAILQEAMVPATKARFMLVPLLSMIFGMFYFMYWSGNGDITQGDGSKSVLYATCLGLAVSYFLLRFSNRFQHQELVEIGFKGIAELLPLVTIVLLSLTLGASLKELGTGYFIAGIVGEYLPLIFVVPMLFVAGAVISFSTGTSWGTFAILIPIGVPLIQALGLPPSLVIAAILGGGIFGDHCSPISDTTCVSAIASGCDLLEHVKTQMPYALFGGALTLVAYIIASIVMI</sequence>
<comment type="caution">
    <text evidence="8">The sequence shown here is derived from an EMBL/GenBank/DDBJ whole genome shotgun (WGS) entry which is preliminary data.</text>
</comment>
<evidence type="ECO:0000256" key="1">
    <source>
        <dbReference type="ARBA" id="ARBA00004651"/>
    </source>
</evidence>
<feature type="transmembrane region" description="Helical" evidence="6">
    <location>
        <begin position="350"/>
        <end position="371"/>
    </location>
</feature>
<feature type="domain" description="Na+/H+ antiporter NhaC-like C-terminal" evidence="7">
    <location>
        <begin position="172"/>
        <end position="498"/>
    </location>
</feature>
<dbReference type="Proteomes" id="UP000243053">
    <property type="component" value="Unassembled WGS sequence"/>
</dbReference>
<reference evidence="9" key="1">
    <citation type="journal article" date="2017" name="Proc. Natl. Acad. Sci. U.S.A.">
        <title>Simulation of Deepwater Horizon oil plume reveals substrate specialization within a complex community of hydrocarbon degraders.</title>
        <authorList>
            <person name="Hu P."/>
            <person name="Dubinsky E.A."/>
            <person name="Probst A.J."/>
            <person name="Wang J."/>
            <person name="Sieber C.M.K."/>
            <person name="Tom L.M."/>
            <person name="Gardinali P."/>
            <person name="Banfield J.F."/>
            <person name="Atlas R.M."/>
            <person name="Andersen G.L."/>
        </authorList>
    </citation>
    <scope>NUCLEOTIDE SEQUENCE [LARGE SCALE GENOMIC DNA]</scope>
</reference>
<evidence type="ECO:0000313" key="8">
    <source>
        <dbReference type="EMBL" id="OUR80088.1"/>
    </source>
</evidence>
<keyword evidence="5 6" id="KW-0472">Membrane</keyword>
<evidence type="ECO:0000313" key="9">
    <source>
        <dbReference type="Proteomes" id="UP000243053"/>
    </source>
</evidence>
<accession>A0A1Y5EBP5</accession>
<evidence type="ECO:0000256" key="2">
    <source>
        <dbReference type="ARBA" id="ARBA00022475"/>
    </source>
</evidence>
<feature type="transmembrane region" description="Helical" evidence="6">
    <location>
        <begin position="12"/>
        <end position="37"/>
    </location>
</feature>
<feature type="transmembrane region" description="Helical" evidence="6">
    <location>
        <begin position="188"/>
        <end position="211"/>
    </location>
</feature>
<feature type="transmembrane region" description="Helical" evidence="6">
    <location>
        <begin position="482"/>
        <end position="501"/>
    </location>
</feature>
<dbReference type="AlphaFoldDB" id="A0A1Y5EBP5"/>
<feature type="transmembrane region" description="Helical" evidence="6">
    <location>
        <begin position="57"/>
        <end position="83"/>
    </location>
</feature>
<dbReference type="Pfam" id="PF03553">
    <property type="entry name" value="Na_H_antiporter"/>
    <property type="match status" value="1"/>
</dbReference>
<evidence type="ECO:0000256" key="6">
    <source>
        <dbReference type="SAM" id="Phobius"/>
    </source>
</evidence>
<dbReference type="PANTHER" id="PTHR43478">
    <property type="entry name" value="NA+/H+ ANTIPORTER-RELATED"/>
    <property type="match status" value="1"/>
</dbReference>
<evidence type="ECO:0000259" key="7">
    <source>
        <dbReference type="Pfam" id="PF03553"/>
    </source>
</evidence>
<feature type="transmembrane region" description="Helical" evidence="6">
    <location>
        <begin position="288"/>
        <end position="308"/>
    </location>
</feature>
<comment type="subcellular location">
    <subcellularLocation>
        <location evidence="1">Cell membrane</location>
        <topology evidence="1">Multi-pass membrane protein</topology>
    </subcellularLocation>
</comment>
<keyword evidence="4 6" id="KW-1133">Transmembrane helix</keyword>
<feature type="transmembrane region" description="Helical" evidence="6">
    <location>
        <begin position="391"/>
        <end position="410"/>
    </location>
</feature>
<dbReference type="GO" id="GO:0005886">
    <property type="term" value="C:plasma membrane"/>
    <property type="evidence" value="ECO:0007669"/>
    <property type="project" value="UniProtKB-SubCell"/>
</dbReference>
<keyword evidence="3 6" id="KW-0812">Transmembrane</keyword>
<evidence type="ECO:0000256" key="5">
    <source>
        <dbReference type="ARBA" id="ARBA00023136"/>
    </source>
</evidence>
<feature type="transmembrane region" description="Helical" evidence="6">
    <location>
        <begin position="320"/>
        <end position="338"/>
    </location>
</feature>
<dbReference type="InterPro" id="IPR018461">
    <property type="entry name" value="Na/H_Antiport_NhaC-like_C"/>
</dbReference>
<organism evidence="8 9">
    <name type="scientific">Colwellia psychrerythraea</name>
    <name type="common">Vibrio psychroerythus</name>
    <dbReference type="NCBI Taxonomy" id="28229"/>
    <lineage>
        <taxon>Bacteria</taxon>
        <taxon>Pseudomonadati</taxon>
        <taxon>Pseudomonadota</taxon>
        <taxon>Gammaproteobacteria</taxon>
        <taxon>Alteromonadales</taxon>
        <taxon>Colwelliaceae</taxon>
        <taxon>Colwellia</taxon>
    </lineage>
</organism>
<keyword evidence="2" id="KW-1003">Cell membrane</keyword>
<feature type="transmembrane region" description="Helical" evidence="6">
    <location>
        <begin position="422"/>
        <end position="450"/>
    </location>
</feature>
<name>A0A1Y5EBP5_COLPS</name>